<dbReference type="PROSITE" id="PS51257">
    <property type="entry name" value="PROKAR_LIPOPROTEIN"/>
    <property type="match status" value="1"/>
</dbReference>
<feature type="signal peptide" evidence="1">
    <location>
        <begin position="1"/>
        <end position="21"/>
    </location>
</feature>
<dbReference type="Proteomes" id="UP000019265">
    <property type="component" value="Chromosome"/>
</dbReference>
<keyword evidence="3" id="KW-1185">Reference proteome</keyword>
<dbReference type="RefSeq" id="WP_025251330.1">
    <property type="nucleotide sequence ID" value="NZ_CP006934.1"/>
</dbReference>
<dbReference type="KEGG" id="ssab:SSABA_v1c07920"/>
<dbReference type="EMBL" id="CP006934">
    <property type="protein sequence ID" value="AHI54194.1"/>
    <property type="molecule type" value="Genomic_DNA"/>
</dbReference>
<evidence type="ECO:0000313" key="2">
    <source>
        <dbReference type="EMBL" id="AHI54194.1"/>
    </source>
</evidence>
<feature type="chain" id="PRO_5004875792" description="Lipoprotein" evidence="1">
    <location>
        <begin position="22"/>
        <end position="532"/>
    </location>
</feature>
<sequence>MKKLLATLAAISLLTTTTTTISCQTITTGDSLENNPNLDHENMVRQYQNDIDNLFYEKGINSLLSNFAIFSDEQDQQFQFLKFDVLDSILQENQNHKFTKDEMDLFNKDLSSMIPMESINSYVRDNINVLIQYRQLISEPEKTKLTFLATNLQVTSNTSSTIALEYDLFLNFEYDEGSSRNSIGSSIEYKQSLVVTNNLDVANSINSKILEIRNELLDYNKNQFASNSTDPNSNYWLLNEDNSSFKKSLINRLQITNDDFEVSIDNFDYLNIFQRVFLNYKQREQLNKTLSKKNLTGEEIMEFYHEIASQGGNKIMDFEKFEAKVNNNFNQFNDINTSISLNNNSTIGFGRFAIKNAKIQLQNSEIVVPQMRSLYQQETKETNSDTYFQKLLSAVAKFMNNLNKDQGQDGSFMALNKPDKIQFDGNYKYEEIFEPILNEAAFEEENGNKIYFLDEFGLRPSFNLHQLTLGQNKDFYVNNEGYIYALQGGKIANELDWGLKIFMSTNYDSTTSLQLIRDNLPQKNQISQFYFK</sequence>
<name>W6AKG8_9MOLU</name>
<dbReference type="OrthoDB" id="9831659at2"/>
<reference evidence="2 3" key="1">
    <citation type="journal article" date="2014" name="Genome Biol. Evol.">
        <title>Molecular evolution of the substrate utilization strategies and putative virulence factors in mosquito-associated Spiroplasma species.</title>
        <authorList>
            <person name="Chang T.H."/>
            <person name="Lo W.S."/>
            <person name="Ku C."/>
            <person name="Chen L.L."/>
            <person name="Kuo C.H."/>
        </authorList>
    </citation>
    <scope>NUCLEOTIDE SEQUENCE [LARGE SCALE GENOMIC DNA]</scope>
    <source>
        <strain evidence="2">Ar-1343</strain>
    </source>
</reference>
<proteinExistence type="predicted"/>
<evidence type="ECO:0000313" key="3">
    <source>
        <dbReference type="Proteomes" id="UP000019265"/>
    </source>
</evidence>
<protein>
    <recommendedName>
        <fullName evidence="4">Lipoprotein</fullName>
    </recommendedName>
</protein>
<dbReference type="PATRIC" id="fig|1276257.3.peg.804"/>
<evidence type="ECO:0000256" key="1">
    <source>
        <dbReference type="SAM" id="SignalP"/>
    </source>
</evidence>
<dbReference type="AlphaFoldDB" id="W6AKG8"/>
<accession>W6AKG8</accession>
<gene>
    <name evidence="2" type="ORF">SSABA_v1c07920</name>
</gene>
<dbReference type="HOGENOM" id="CLU_511805_0_0_14"/>
<organism evidence="2 3">
    <name type="scientific">Spiroplasma sabaudiense Ar-1343</name>
    <dbReference type="NCBI Taxonomy" id="1276257"/>
    <lineage>
        <taxon>Bacteria</taxon>
        <taxon>Bacillati</taxon>
        <taxon>Mycoplasmatota</taxon>
        <taxon>Mollicutes</taxon>
        <taxon>Entomoplasmatales</taxon>
        <taxon>Spiroplasmataceae</taxon>
        <taxon>Spiroplasma</taxon>
    </lineage>
</organism>
<keyword evidence="1" id="KW-0732">Signal</keyword>
<evidence type="ECO:0008006" key="4">
    <source>
        <dbReference type="Google" id="ProtNLM"/>
    </source>
</evidence>